<dbReference type="SUPFAM" id="SSF51735">
    <property type="entry name" value="NAD(P)-binding Rossmann-fold domains"/>
    <property type="match status" value="1"/>
</dbReference>
<dbReference type="InterPro" id="IPR036291">
    <property type="entry name" value="NAD(P)-bd_dom_sf"/>
</dbReference>
<dbReference type="Pfam" id="PF04321">
    <property type="entry name" value="RmlD_sub_bind"/>
    <property type="match status" value="1"/>
</dbReference>
<dbReference type="InterPro" id="IPR005913">
    <property type="entry name" value="dTDP_dehydrorham_reduct"/>
</dbReference>
<evidence type="ECO:0000256" key="3">
    <source>
        <dbReference type="ARBA" id="ARBA00012929"/>
    </source>
</evidence>
<dbReference type="Gene3D" id="3.90.25.10">
    <property type="entry name" value="UDP-galactose 4-epimerase, domain 1"/>
    <property type="match status" value="1"/>
</dbReference>
<evidence type="ECO:0000256" key="2">
    <source>
        <dbReference type="ARBA" id="ARBA00010944"/>
    </source>
</evidence>
<comment type="catalytic activity">
    <reaction evidence="5">
        <text>dTDP-beta-L-rhamnose + NADP(+) = dTDP-4-dehydro-beta-L-rhamnose + NADPH + H(+)</text>
        <dbReference type="Rhea" id="RHEA:21796"/>
        <dbReference type="ChEBI" id="CHEBI:15378"/>
        <dbReference type="ChEBI" id="CHEBI:57510"/>
        <dbReference type="ChEBI" id="CHEBI:57783"/>
        <dbReference type="ChEBI" id="CHEBI:58349"/>
        <dbReference type="ChEBI" id="CHEBI:62830"/>
        <dbReference type="EC" id="1.1.1.133"/>
    </reaction>
</comment>
<keyword evidence="6" id="KW-0521">NADP</keyword>
<feature type="domain" description="RmlD-like substrate binding" evidence="7">
    <location>
        <begin position="5"/>
        <end position="285"/>
    </location>
</feature>
<proteinExistence type="inferred from homology"/>
<comment type="function">
    <text evidence="6">Catalyzes the reduction of dTDP-6-deoxy-L-lyxo-4-hexulose to yield dTDP-L-rhamnose.</text>
</comment>
<sequence length="289" mass="32130">MAKKRIVVTGVSGQLGSELESLWRDAGHFDVVYLRREDLDLANPESISSRLANYAPDYIVHAAAYTAVDKAESEPELADAVNHLSAVEIAKYAAQHGAKLVSISTDYVFAGDQDFPLDEQQDTAPINVYGETKRQGELGILNVCPEAIIIRTSWVYSTFGKNFVKTMLHLMTTRDEISVVSDQIGSPTYARDLAVLIDHIIDKGPWIGGIYHYSNEGQCSWHEFAIAIRDLSGLTCQVHAIPTSAFPTAAKRPHYSLLSKEKIKETFHVAVPQWKDSLKEMLLKLEKNI</sequence>
<comment type="similarity">
    <text evidence="2 6">Belongs to the dTDP-4-dehydrorhamnose reductase family.</text>
</comment>
<evidence type="ECO:0000256" key="4">
    <source>
        <dbReference type="ARBA" id="ARBA00017099"/>
    </source>
</evidence>
<dbReference type="PANTHER" id="PTHR10491">
    <property type="entry name" value="DTDP-4-DEHYDRORHAMNOSE REDUCTASE"/>
    <property type="match status" value="1"/>
</dbReference>
<name>A0A1H5VRQ3_9SPHI</name>
<dbReference type="UniPathway" id="UPA00124"/>
<dbReference type="NCBIfam" id="TIGR01214">
    <property type="entry name" value="rmlD"/>
    <property type="match status" value="1"/>
</dbReference>
<dbReference type="AlphaFoldDB" id="A0A1H5VRQ3"/>
<dbReference type="EMBL" id="FNUT01000003">
    <property type="protein sequence ID" value="SEF89696.1"/>
    <property type="molecule type" value="Genomic_DNA"/>
</dbReference>
<evidence type="ECO:0000259" key="7">
    <source>
        <dbReference type="Pfam" id="PF04321"/>
    </source>
</evidence>
<dbReference type="GO" id="GO:0019305">
    <property type="term" value="P:dTDP-rhamnose biosynthetic process"/>
    <property type="evidence" value="ECO:0007669"/>
    <property type="project" value="UniProtKB-UniPathway"/>
</dbReference>
<evidence type="ECO:0000256" key="5">
    <source>
        <dbReference type="ARBA" id="ARBA00048200"/>
    </source>
</evidence>
<dbReference type="InterPro" id="IPR029903">
    <property type="entry name" value="RmlD-like-bd"/>
</dbReference>
<evidence type="ECO:0000256" key="1">
    <source>
        <dbReference type="ARBA" id="ARBA00004781"/>
    </source>
</evidence>
<evidence type="ECO:0000313" key="8">
    <source>
        <dbReference type="EMBL" id="SEF89696.1"/>
    </source>
</evidence>
<evidence type="ECO:0000256" key="6">
    <source>
        <dbReference type="RuleBase" id="RU364082"/>
    </source>
</evidence>
<dbReference type="OrthoDB" id="9803892at2"/>
<dbReference type="EC" id="1.1.1.133" evidence="3 6"/>
<gene>
    <name evidence="8" type="ORF">SAMN05421877_103207</name>
</gene>
<protein>
    <recommendedName>
        <fullName evidence="4 6">dTDP-4-dehydrorhamnose reductase</fullName>
        <ecNumber evidence="3 6">1.1.1.133</ecNumber>
    </recommendedName>
</protein>
<evidence type="ECO:0000313" key="9">
    <source>
        <dbReference type="Proteomes" id="UP000236731"/>
    </source>
</evidence>
<dbReference type="RefSeq" id="WP_103905575.1">
    <property type="nucleotide sequence ID" value="NZ_CP049246.1"/>
</dbReference>
<accession>A0A1H5VRQ3</accession>
<dbReference type="CDD" id="cd05254">
    <property type="entry name" value="dTDP_HR_like_SDR_e"/>
    <property type="match status" value="1"/>
</dbReference>
<dbReference type="Proteomes" id="UP000236731">
    <property type="component" value="Unassembled WGS sequence"/>
</dbReference>
<keyword evidence="6" id="KW-0560">Oxidoreductase</keyword>
<dbReference type="Gene3D" id="3.40.50.720">
    <property type="entry name" value="NAD(P)-binding Rossmann-like Domain"/>
    <property type="match status" value="1"/>
</dbReference>
<comment type="pathway">
    <text evidence="1 6">Carbohydrate biosynthesis; dTDP-L-rhamnose biosynthesis.</text>
</comment>
<dbReference type="GO" id="GO:0005829">
    <property type="term" value="C:cytosol"/>
    <property type="evidence" value="ECO:0007669"/>
    <property type="project" value="TreeGrafter"/>
</dbReference>
<keyword evidence="9" id="KW-1185">Reference proteome</keyword>
<dbReference type="PANTHER" id="PTHR10491:SF4">
    <property type="entry name" value="METHIONINE ADENOSYLTRANSFERASE 2 SUBUNIT BETA"/>
    <property type="match status" value="1"/>
</dbReference>
<organism evidence="8 9">
    <name type="scientific">Sphingobacterium lactis</name>
    <dbReference type="NCBI Taxonomy" id="797291"/>
    <lineage>
        <taxon>Bacteria</taxon>
        <taxon>Pseudomonadati</taxon>
        <taxon>Bacteroidota</taxon>
        <taxon>Sphingobacteriia</taxon>
        <taxon>Sphingobacteriales</taxon>
        <taxon>Sphingobacteriaceae</taxon>
        <taxon>Sphingobacterium</taxon>
    </lineage>
</organism>
<dbReference type="GO" id="GO:0008831">
    <property type="term" value="F:dTDP-4-dehydrorhamnose reductase activity"/>
    <property type="evidence" value="ECO:0007669"/>
    <property type="project" value="UniProtKB-EC"/>
</dbReference>
<reference evidence="9" key="1">
    <citation type="submission" date="2016-10" db="EMBL/GenBank/DDBJ databases">
        <authorList>
            <person name="Varghese N."/>
            <person name="Submissions S."/>
        </authorList>
    </citation>
    <scope>NUCLEOTIDE SEQUENCE [LARGE SCALE GENOMIC DNA]</scope>
    <source>
        <strain evidence="9">DSM 22361</strain>
    </source>
</reference>